<dbReference type="EMBL" id="JASGBI010000002">
    <property type="protein sequence ID" value="MDI9240762.1"/>
    <property type="molecule type" value="Genomic_DNA"/>
</dbReference>
<protein>
    <submittedName>
        <fullName evidence="1">Uncharacterized protein</fullName>
    </submittedName>
</protein>
<dbReference type="Proteomes" id="UP001321580">
    <property type="component" value="Unassembled WGS sequence"/>
</dbReference>
<sequence>MSEEFHWSREDGSIVFHSTRAIAVYTNVNGDVVIRQETADERDDDALVIVPPMHLSALINALLSERARHQDLAADPETAANELLRSFVRSNADLLKWISRWGDGKGGHVANVIVEELRKAEAQEVSEGEA</sequence>
<reference evidence="1 2" key="1">
    <citation type="submission" date="2023-05" db="EMBL/GenBank/DDBJ databases">
        <title>Lysobacter sp. strain LF1 Genome sequencing and assembly.</title>
        <authorList>
            <person name="Jung Y."/>
        </authorList>
    </citation>
    <scope>NUCLEOTIDE SEQUENCE [LARGE SCALE GENOMIC DNA]</scope>
    <source>
        <strain evidence="1 2">LF1</strain>
    </source>
</reference>
<keyword evidence="2" id="KW-1185">Reference proteome</keyword>
<dbReference type="RefSeq" id="WP_283214243.1">
    <property type="nucleotide sequence ID" value="NZ_JASGBI010000002.1"/>
</dbReference>
<organism evidence="1 2">
    <name type="scientific">Lysobacter stagni</name>
    <dbReference type="NCBI Taxonomy" id="3045172"/>
    <lineage>
        <taxon>Bacteria</taxon>
        <taxon>Pseudomonadati</taxon>
        <taxon>Pseudomonadota</taxon>
        <taxon>Gammaproteobacteria</taxon>
        <taxon>Lysobacterales</taxon>
        <taxon>Lysobacteraceae</taxon>
        <taxon>Lysobacter</taxon>
    </lineage>
</organism>
<name>A0ABT6XKQ7_9GAMM</name>
<gene>
    <name evidence="1" type="ORF">QLQ15_17805</name>
</gene>
<evidence type="ECO:0000313" key="1">
    <source>
        <dbReference type="EMBL" id="MDI9240762.1"/>
    </source>
</evidence>
<comment type="caution">
    <text evidence="1">The sequence shown here is derived from an EMBL/GenBank/DDBJ whole genome shotgun (WGS) entry which is preliminary data.</text>
</comment>
<accession>A0ABT6XKQ7</accession>
<evidence type="ECO:0000313" key="2">
    <source>
        <dbReference type="Proteomes" id="UP001321580"/>
    </source>
</evidence>
<proteinExistence type="predicted"/>